<name>I0KYA3_9ACTN</name>
<organism evidence="2 3">
    <name type="scientific">Micromonospora lupini str. Lupac 08</name>
    <dbReference type="NCBI Taxonomy" id="1150864"/>
    <lineage>
        <taxon>Bacteria</taxon>
        <taxon>Bacillati</taxon>
        <taxon>Actinomycetota</taxon>
        <taxon>Actinomycetes</taxon>
        <taxon>Micromonosporales</taxon>
        <taxon>Micromonosporaceae</taxon>
        <taxon>Micromonospora</taxon>
    </lineage>
</organism>
<gene>
    <name evidence="2" type="ORF">MILUP08_41464</name>
</gene>
<reference evidence="3" key="1">
    <citation type="journal article" date="2012" name="J. Bacteriol.">
        <title>Genome Sequence of Micromonospora lupini Lupac 08, Isolated from Root Nodules of Lupinus angustifolius.</title>
        <authorList>
            <person name="Alonso-Vega P."/>
            <person name="Normand P."/>
            <person name="Bacigalupe R."/>
            <person name="Pujic P."/>
            <person name="Lajus A."/>
            <person name="Vallenet D."/>
            <person name="Carro L."/>
            <person name="Coll P."/>
            <person name="Trujillo M.E."/>
        </authorList>
    </citation>
    <scope>NUCLEOTIDE SEQUENCE [LARGE SCALE GENOMIC DNA]</scope>
    <source>
        <strain evidence="3">Lupac 08</strain>
    </source>
</reference>
<dbReference type="AlphaFoldDB" id="I0KYA3"/>
<sequence length="146" mass="14985">MTSLIKKDASGHAGDGDANLLINEVVGVPGGIGEAARRARAAAYDDFLRGLLPARDGVALMAVGGLGGGSAPPTATSTWCCCTPGCPAPTSWRPRSGIRSGTPACAWTTRCGPSPRPSRWPRTTSRSPSGCSTPAWWSATRHSPTP</sequence>
<evidence type="ECO:0000313" key="2">
    <source>
        <dbReference type="EMBL" id="CCH16550.1"/>
    </source>
</evidence>
<evidence type="ECO:0000313" key="3">
    <source>
        <dbReference type="Proteomes" id="UP000003448"/>
    </source>
</evidence>
<feature type="compositionally biased region" description="Low complexity" evidence="1">
    <location>
        <begin position="120"/>
        <end position="129"/>
    </location>
</feature>
<dbReference type="eggNOG" id="COG2844">
    <property type="taxonomic scope" value="Bacteria"/>
</dbReference>
<dbReference type="EMBL" id="CAIE01000014">
    <property type="protein sequence ID" value="CCH16550.1"/>
    <property type="molecule type" value="Genomic_DNA"/>
</dbReference>
<evidence type="ECO:0000256" key="1">
    <source>
        <dbReference type="SAM" id="MobiDB-lite"/>
    </source>
</evidence>
<protein>
    <submittedName>
        <fullName evidence="2">UTP-GlnB uridylyltransferase, GlnD (Partial)</fullName>
    </submittedName>
</protein>
<accession>I0KYA3</accession>
<keyword evidence="2" id="KW-0808">Transferase</keyword>
<proteinExistence type="predicted"/>
<dbReference type="GO" id="GO:0016779">
    <property type="term" value="F:nucleotidyltransferase activity"/>
    <property type="evidence" value="ECO:0007669"/>
    <property type="project" value="UniProtKB-KW"/>
</dbReference>
<dbReference type="Proteomes" id="UP000003448">
    <property type="component" value="Unassembled WGS sequence"/>
</dbReference>
<comment type="caution">
    <text evidence="2">The sequence shown here is derived from an EMBL/GenBank/DDBJ whole genome shotgun (WGS) entry which is preliminary data.</text>
</comment>
<dbReference type="STRING" id="1150864.MILUP08_41464"/>
<keyword evidence="3" id="KW-1185">Reference proteome</keyword>
<keyword evidence="2" id="KW-0548">Nucleotidyltransferase</keyword>
<feature type="region of interest" description="Disordered" evidence="1">
    <location>
        <begin position="110"/>
        <end position="146"/>
    </location>
</feature>